<dbReference type="PANTHER" id="PTHR47481:SF41">
    <property type="entry name" value="COPIA-LIKE POLYPROTEIN_RETROTRANSPOSON"/>
    <property type="match status" value="1"/>
</dbReference>
<reference evidence="3" key="1">
    <citation type="submission" date="2025-08" db="UniProtKB">
        <authorList>
            <consortium name="RefSeq"/>
        </authorList>
    </citation>
    <scope>IDENTIFICATION</scope>
</reference>
<evidence type="ECO:0000256" key="1">
    <source>
        <dbReference type="SAM" id="MobiDB-lite"/>
    </source>
</evidence>
<dbReference type="RefSeq" id="XP_039133230.1">
    <property type="nucleotide sequence ID" value="XM_039277296.1"/>
</dbReference>
<dbReference type="PANTHER" id="PTHR47481">
    <property type="match status" value="1"/>
</dbReference>
<protein>
    <submittedName>
        <fullName evidence="3">Uncharacterized protein LOC120270279</fullName>
    </submittedName>
</protein>
<name>A0AB40C0H8_DIOCR</name>
<organism evidence="2 3">
    <name type="scientific">Dioscorea cayennensis subsp. rotundata</name>
    <name type="common">White Guinea yam</name>
    <name type="synonym">Dioscorea rotundata</name>
    <dbReference type="NCBI Taxonomy" id="55577"/>
    <lineage>
        <taxon>Eukaryota</taxon>
        <taxon>Viridiplantae</taxon>
        <taxon>Streptophyta</taxon>
        <taxon>Embryophyta</taxon>
        <taxon>Tracheophyta</taxon>
        <taxon>Spermatophyta</taxon>
        <taxon>Magnoliopsida</taxon>
        <taxon>Liliopsida</taxon>
        <taxon>Dioscoreales</taxon>
        <taxon>Dioscoreaceae</taxon>
        <taxon>Dioscorea</taxon>
    </lineage>
</organism>
<sequence>MATSSTTITHTVAISSPTASSSQAINVARICTHIPITLDLQSSNYSKWRTLFLVTLGKYGLSNHADGTDPRYDDSEWVQHDYIVLSWIYGSISIEILDLVMSLDATTHGIWTDIENMFPDNKKRRIVFLEAEFCNINQGDMTITEYCHKLKTMADVLGDIGQPISNETLVLIMLRGLNNNFATMATLLPMQSPFPTFIRVHSLLLLKETQHKNTTKSITPITALVSTTTSIIDHGNTNDRGVRGDHGNFNGHGHGGRGKGHGRGGHTGQGSGRNQNFTNSSSGWAPFYNPWTGVIHAWPNQWCSPPNTGILGPRPSFSPQAHATFARAHPFLATCSKASHLNALASD</sequence>
<dbReference type="Pfam" id="PF14223">
    <property type="entry name" value="Retrotran_gag_2"/>
    <property type="match status" value="1"/>
</dbReference>
<feature type="compositionally biased region" description="Basic and acidic residues" evidence="1">
    <location>
        <begin position="236"/>
        <end position="246"/>
    </location>
</feature>
<feature type="compositionally biased region" description="Basic residues" evidence="1">
    <location>
        <begin position="254"/>
        <end position="264"/>
    </location>
</feature>
<feature type="region of interest" description="Disordered" evidence="1">
    <location>
        <begin position="234"/>
        <end position="279"/>
    </location>
</feature>
<evidence type="ECO:0000313" key="3">
    <source>
        <dbReference type="RefSeq" id="XP_039133230.1"/>
    </source>
</evidence>
<dbReference type="AlphaFoldDB" id="A0AB40C0H8"/>
<accession>A0AB40C0H8</accession>
<gene>
    <name evidence="3" type="primary">LOC120270279</name>
</gene>
<dbReference type="Proteomes" id="UP001515500">
    <property type="component" value="Chromosome 10"/>
</dbReference>
<evidence type="ECO:0000313" key="2">
    <source>
        <dbReference type="Proteomes" id="UP001515500"/>
    </source>
</evidence>
<keyword evidence="2" id="KW-1185">Reference proteome</keyword>
<proteinExistence type="predicted"/>
<dbReference type="GeneID" id="120270279"/>